<keyword evidence="2" id="KW-1185">Reference proteome</keyword>
<dbReference type="EMBL" id="QKWP01001596">
    <property type="protein sequence ID" value="RIB07814.1"/>
    <property type="molecule type" value="Genomic_DNA"/>
</dbReference>
<organism evidence="1 2">
    <name type="scientific">Gigaspora rosea</name>
    <dbReference type="NCBI Taxonomy" id="44941"/>
    <lineage>
        <taxon>Eukaryota</taxon>
        <taxon>Fungi</taxon>
        <taxon>Fungi incertae sedis</taxon>
        <taxon>Mucoromycota</taxon>
        <taxon>Glomeromycotina</taxon>
        <taxon>Glomeromycetes</taxon>
        <taxon>Diversisporales</taxon>
        <taxon>Gigasporaceae</taxon>
        <taxon>Gigaspora</taxon>
    </lineage>
</organism>
<gene>
    <name evidence="1" type="ORF">C2G38_2213320</name>
</gene>
<proteinExistence type="predicted"/>
<dbReference type="Proteomes" id="UP000266673">
    <property type="component" value="Unassembled WGS sequence"/>
</dbReference>
<reference evidence="1 2" key="1">
    <citation type="submission" date="2018-06" db="EMBL/GenBank/DDBJ databases">
        <title>Comparative genomics reveals the genomic features of Rhizophagus irregularis, R. cerebriforme, R. diaphanum and Gigaspora rosea, and their symbiotic lifestyle signature.</title>
        <authorList>
            <person name="Morin E."/>
            <person name="San Clemente H."/>
            <person name="Chen E.C.H."/>
            <person name="De La Providencia I."/>
            <person name="Hainaut M."/>
            <person name="Kuo A."/>
            <person name="Kohler A."/>
            <person name="Murat C."/>
            <person name="Tang N."/>
            <person name="Roy S."/>
            <person name="Loubradou J."/>
            <person name="Henrissat B."/>
            <person name="Grigoriev I.V."/>
            <person name="Corradi N."/>
            <person name="Roux C."/>
            <person name="Martin F.M."/>
        </authorList>
    </citation>
    <scope>NUCLEOTIDE SEQUENCE [LARGE SCALE GENOMIC DNA]</scope>
    <source>
        <strain evidence="1 2">DAOM 194757</strain>
    </source>
</reference>
<dbReference type="OrthoDB" id="2352065at2759"/>
<evidence type="ECO:0000313" key="2">
    <source>
        <dbReference type="Proteomes" id="UP000266673"/>
    </source>
</evidence>
<sequence length="133" mass="15284">MPEAQLCYLLLSFSSLHKPDSFHYCDMFNCFIFLSPFNTDAVIALVCSHTYHKSCYINNGFKCLYCLAFLQEGIDIQVQSLLESLKVLKPSKKQVKKCDNSSFGNDKNNERGTIKYLAFELEEVLQKFCSLHC</sequence>
<dbReference type="AlphaFoldDB" id="A0A397UC90"/>
<protein>
    <submittedName>
        <fullName evidence="1">Uncharacterized protein</fullName>
    </submittedName>
</protein>
<name>A0A397UC90_9GLOM</name>
<comment type="caution">
    <text evidence="1">The sequence shown here is derived from an EMBL/GenBank/DDBJ whole genome shotgun (WGS) entry which is preliminary data.</text>
</comment>
<accession>A0A397UC90</accession>
<evidence type="ECO:0000313" key="1">
    <source>
        <dbReference type="EMBL" id="RIB07814.1"/>
    </source>
</evidence>